<dbReference type="Proteomes" id="UP000189670">
    <property type="component" value="Unassembled WGS sequence"/>
</dbReference>
<proteinExistence type="predicted"/>
<dbReference type="InterPro" id="IPR022045">
    <property type="entry name" value="TcdB_toxin_mid/N"/>
</dbReference>
<dbReference type="InterPro" id="IPR028994">
    <property type="entry name" value="Integrin_alpha_N"/>
</dbReference>
<dbReference type="Pfam" id="PF12256">
    <property type="entry name" value="TcdB_toxin_midN"/>
    <property type="match status" value="1"/>
</dbReference>
<dbReference type="Pfam" id="PF05593">
    <property type="entry name" value="RHS_repeat"/>
    <property type="match status" value="1"/>
</dbReference>
<sequence length="1133" mass="129768">MSIQSSPPPAPFSHSHVQLSDFNFDKRIDIIKSTENGYTIWFNISRGLYSPPIMTPGAVYQNRTMLFSDTGVHLADMNGDRMNDVVRIRPTQVIYCPNKGNGYFDDALIMSIVDQPLTEEQIQNARLEDINGDGFSDLIIERATMNTLWYWLNYGSDAFAPKRIIENMPQLFSQTMVTRWADMNGNGTTDLIYADASYTPRLRIIDLGELIGRSSQTNLLTQIDNGRGIQTNIYYQTSTDFYIHAMETNPWETAIPFPVSVISRIETKTGMDQDDIPGNDIYAKDYLYRNAFYDDNEKAFRGFAQVKVIEYGDRTFPTLHTDYSFHTGGPDGTDNDHDQTIDEISQALFREEDALKGVVLKTELTTEAGKLFSKEISTWQVKTLLTGMNNIEIRFAQHLSSREMIYEGTSIPESILITRLYDDYGNIREEKNYGALSINGDEIFTYKTVINDTNNWILGKPAIVYKTDADNQKAEETRYYYDGEPYTGLSLGMLEKGNTSRVEGWVQNNRYINLKRHKFDAYGNITGIKDPNNNERSIVYDPIFHTFPEQEIIHFTDRSNDLHISVNYHPGFGNIVSSTDVNGNVTDYHYDTFGRIVRIIKPGDSIQYPTQQFVYKLANPHELTLYAYDDTGKLTIIPNIQTASSITTRQIEKSGVAGTLDHILYMDGMDRKLVELLEWNTGFIAKNAVRFNKRGTVKYEFLPWHVMTSDYHVPEAAMVAKKELHYDAKGRNITTFDPPNKNGNIYHSSQEYFPLKTIVTDQNTHKKEYMNNGCQQLIKVREYNDDQTYLTQYEYTVNGDLTKIIDAHNNIKIIDYDGIKRKTLIDDPDKGQITYQYDRVGDYESIGNLIMTTDNKGQHIYYTYDEVNRVLTESQVQESTPDVSYYYDHPSLDFPGFTNAKGMLSYVKDQSGAIFFSYDTHGNVDKRLKRIVHSGQNNDFLFIYKYDAMDRVFEMIFPDSDSVIYHYDDSGHLNDIPGIIHQMQYYPSEQIKSIDYANQVSTQYIYDPGMRLTDLTTQSKTQSQLQNLSYIMDGIGNITDIIDNRSIPLDAGNATQTFKYDDLNRLTHVSVLGYGTIDYHYDAIGNMIYKSSPYTAPIEDPLINLKQMIHGGSLDGSKNRISKIQAIHLALMQ</sequence>
<reference evidence="3" key="1">
    <citation type="submission" date="2012-11" db="EMBL/GenBank/DDBJ databases">
        <authorList>
            <person name="Lucero-Rivera Y.E."/>
            <person name="Tovar-Ramirez D."/>
        </authorList>
    </citation>
    <scope>NUCLEOTIDE SEQUENCE [LARGE SCALE GENOMIC DNA]</scope>
    <source>
        <strain evidence="3">Araruama</strain>
    </source>
</reference>
<dbReference type="NCBIfam" id="TIGR01643">
    <property type="entry name" value="YD_repeat_2x"/>
    <property type="match status" value="1"/>
</dbReference>
<name>A0A1V1P1Z9_9BACT</name>
<organism evidence="2 3">
    <name type="scientific">Candidatus Magnetoglobus multicellularis str. Araruama</name>
    <dbReference type="NCBI Taxonomy" id="890399"/>
    <lineage>
        <taxon>Bacteria</taxon>
        <taxon>Pseudomonadati</taxon>
        <taxon>Thermodesulfobacteriota</taxon>
        <taxon>Desulfobacteria</taxon>
        <taxon>Desulfobacterales</taxon>
        <taxon>Desulfobacteraceae</taxon>
        <taxon>Candidatus Magnetoglobus</taxon>
    </lineage>
</organism>
<dbReference type="SUPFAM" id="SSF69318">
    <property type="entry name" value="Integrin alpha N-terminal domain"/>
    <property type="match status" value="1"/>
</dbReference>
<dbReference type="AlphaFoldDB" id="A0A1V1P1Z9"/>
<protein>
    <submittedName>
        <fullName evidence="2">NHL/RHS/YD repeat protein</fullName>
    </submittedName>
</protein>
<dbReference type="EMBL" id="ATBP01000833">
    <property type="protein sequence ID" value="ETR68786.1"/>
    <property type="molecule type" value="Genomic_DNA"/>
</dbReference>
<evidence type="ECO:0000259" key="1">
    <source>
        <dbReference type="Pfam" id="PF12256"/>
    </source>
</evidence>
<dbReference type="Gene3D" id="2.180.10.10">
    <property type="entry name" value="RHS repeat-associated core"/>
    <property type="match status" value="3"/>
</dbReference>
<dbReference type="PANTHER" id="PTHR32305:SF15">
    <property type="entry name" value="PROTEIN RHSA-RELATED"/>
    <property type="match status" value="1"/>
</dbReference>
<dbReference type="InterPro" id="IPR006530">
    <property type="entry name" value="YD"/>
</dbReference>
<comment type="caution">
    <text evidence="2">The sequence shown here is derived from an EMBL/GenBank/DDBJ whole genome shotgun (WGS) entry which is preliminary data.</text>
</comment>
<dbReference type="InterPro" id="IPR031325">
    <property type="entry name" value="RHS_repeat"/>
</dbReference>
<evidence type="ECO:0000313" key="3">
    <source>
        <dbReference type="Proteomes" id="UP000189670"/>
    </source>
</evidence>
<dbReference type="InterPro" id="IPR050708">
    <property type="entry name" value="T6SS_VgrG/RHS"/>
</dbReference>
<accession>A0A1V1P1Z9</accession>
<feature type="domain" description="Insecticide toxin TcdB middle/N-terminal" evidence="1">
    <location>
        <begin position="161"/>
        <end position="310"/>
    </location>
</feature>
<dbReference type="PANTHER" id="PTHR32305">
    <property type="match status" value="1"/>
</dbReference>
<dbReference type="Gene3D" id="2.130.10.130">
    <property type="entry name" value="Integrin alpha, N-terminal"/>
    <property type="match status" value="1"/>
</dbReference>
<evidence type="ECO:0000313" key="2">
    <source>
        <dbReference type="EMBL" id="ETR68786.1"/>
    </source>
</evidence>
<gene>
    <name evidence="2" type="ORF">OMM_04356</name>
</gene>